<dbReference type="EMBL" id="CM023476">
    <property type="protein sequence ID" value="KAH7941878.1"/>
    <property type="molecule type" value="Genomic_DNA"/>
</dbReference>
<reference evidence="1" key="1">
    <citation type="submission" date="2020-05" db="EMBL/GenBank/DDBJ databases">
        <title>Large-scale comparative analyses of tick genomes elucidate their genetic diversity and vector capacities.</title>
        <authorList>
            <person name="Jia N."/>
            <person name="Wang J."/>
            <person name="Shi W."/>
            <person name="Du L."/>
            <person name="Sun Y."/>
            <person name="Zhan W."/>
            <person name="Jiang J."/>
            <person name="Wang Q."/>
            <person name="Zhang B."/>
            <person name="Ji P."/>
            <person name="Sakyi L.B."/>
            <person name="Cui X."/>
            <person name="Yuan T."/>
            <person name="Jiang B."/>
            <person name="Yang W."/>
            <person name="Lam T.T.-Y."/>
            <person name="Chang Q."/>
            <person name="Ding S."/>
            <person name="Wang X."/>
            <person name="Zhu J."/>
            <person name="Ruan X."/>
            <person name="Zhao L."/>
            <person name="Wei J."/>
            <person name="Que T."/>
            <person name="Du C."/>
            <person name="Cheng J."/>
            <person name="Dai P."/>
            <person name="Han X."/>
            <person name="Huang E."/>
            <person name="Gao Y."/>
            <person name="Liu J."/>
            <person name="Shao H."/>
            <person name="Ye R."/>
            <person name="Li L."/>
            <person name="Wei W."/>
            <person name="Wang X."/>
            <person name="Wang C."/>
            <person name="Yang T."/>
            <person name="Huo Q."/>
            <person name="Li W."/>
            <person name="Guo W."/>
            <person name="Chen H."/>
            <person name="Zhou L."/>
            <person name="Ni X."/>
            <person name="Tian J."/>
            <person name="Zhou Y."/>
            <person name="Sheng Y."/>
            <person name="Liu T."/>
            <person name="Pan Y."/>
            <person name="Xia L."/>
            <person name="Li J."/>
            <person name="Zhao F."/>
            <person name="Cao W."/>
        </authorList>
    </citation>
    <scope>NUCLEOTIDE SEQUENCE</scope>
    <source>
        <strain evidence="1">Dsil-2018</strain>
    </source>
</reference>
<organism evidence="1 2">
    <name type="scientific">Dermacentor silvarum</name>
    <name type="common">Tick</name>
    <dbReference type="NCBI Taxonomy" id="543639"/>
    <lineage>
        <taxon>Eukaryota</taxon>
        <taxon>Metazoa</taxon>
        <taxon>Ecdysozoa</taxon>
        <taxon>Arthropoda</taxon>
        <taxon>Chelicerata</taxon>
        <taxon>Arachnida</taxon>
        <taxon>Acari</taxon>
        <taxon>Parasitiformes</taxon>
        <taxon>Ixodida</taxon>
        <taxon>Ixodoidea</taxon>
        <taxon>Ixodidae</taxon>
        <taxon>Rhipicephalinae</taxon>
        <taxon>Dermacentor</taxon>
    </lineage>
</organism>
<accession>A0ACB8CGH7</accession>
<dbReference type="Proteomes" id="UP000821865">
    <property type="component" value="Chromosome 7"/>
</dbReference>
<gene>
    <name evidence="1" type="ORF">HPB49_018290</name>
</gene>
<comment type="caution">
    <text evidence="1">The sequence shown here is derived from an EMBL/GenBank/DDBJ whole genome shotgun (WGS) entry which is preliminary data.</text>
</comment>
<protein>
    <submittedName>
        <fullName evidence="1">Uncharacterized protein</fullName>
    </submittedName>
</protein>
<evidence type="ECO:0000313" key="2">
    <source>
        <dbReference type="Proteomes" id="UP000821865"/>
    </source>
</evidence>
<keyword evidence="2" id="KW-1185">Reference proteome</keyword>
<name>A0ACB8CGH7_DERSI</name>
<sequence length="286" mass="32465">MADTHALKCLLANLASCRDATKVLLHHMLVRDFSFALIPDPDTRDYNIPNVPNAFHSFHANQHPRLVLLARAPGSDLFPLYGVVFGLGGDFNATRSLRGPVVGDERGTQLVQFACGNNLHILNHPHSIPTFETPYVRSWIGVTLASISLVGNGGYQQLVSEEDTLSDHKYIEFSLRDAASVPEKRLRNYARAQLLEVFCRDRWFKCICRCRFSSAWMPAAVVDRFYAAYRALCKKYMRTVKPLGEGAKHRWTPQLSEERSRVCAMRRRYQSLRDPAVHDVFPAQYA</sequence>
<proteinExistence type="predicted"/>
<evidence type="ECO:0000313" key="1">
    <source>
        <dbReference type="EMBL" id="KAH7941878.1"/>
    </source>
</evidence>